<feature type="compositionally biased region" description="Polar residues" evidence="1">
    <location>
        <begin position="1553"/>
        <end position="1564"/>
    </location>
</feature>
<feature type="region of interest" description="Disordered" evidence="1">
    <location>
        <begin position="1114"/>
        <end position="1567"/>
    </location>
</feature>
<feature type="compositionally biased region" description="Polar residues" evidence="1">
    <location>
        <begin position="2170"/>
        <end position="2184"/>
    </location>
</feature>
<dbReference type="OrthoDB" id="6763937at2759"/>
<feature type="region of interest" description="Disordered" evidence="1">
    <location>
        <begin position="2004"/>
        <end position="2222"/>
    </location>
</feature>
<feature type="compositionally biased region" description="Basic and acidic residues" evidence="1">
    <location>
        <begin position="849"/>
        <end position="866"/>
    </location>
</feature>
<feature type="compositionally biased region" description="Basic and acidic residues" evidence="1">
    <location>
        <begin position="1755"/>
        <end position="1774"/>
    </location>
</feature>
<feature type="compositionally biased region" description="Basic and acidic residues" evidence="1">
    <location>
        <begin position="1207"/>
        <end position="1273"/>
    </location>
</feature>
<dbReference type="RefSeq" id="XP_002432669.1">
    <property type="nucleotide sequence ID" value="XM_002432624.1"/>
</dbReference>
<feature type="compositionally biased region" description="Low complexity" evidence="1">
    <location>
        <begin position="1921"/>
        <end position="1931"/>
    </location>
</feature>
<feature type="compositionally biased region" description="Basic and acidic residues" evidence="1">
    <location>
        <begin position="1114"/>
        <end position="1132"/>
    </location>
</feature>
<feature type="compositionally biased region" description="Basic and acidic residues" evidence="1">
    <location>
        <begin position="2004"/>
        <end position="2037"/>
    </location>
</feature>
<dbReference type="KEGG" id="phu:Phum_PHUM596770"/>
<dbReference type="EMBL" id="DS235879">
    <property type="protein sequence ID" value="EEB19931.1"/>
    <property type="molecule type" value="Genomic_DNA"/>
</dbReference>
<feature type="compositionally biased region" description="Basic and acidic residues" evidence="1">
    <location>
        <begin position="1826"/>
        <end position="1852"/>
    </location>
</feature>
<feature type="compositionally biased region" description="Low complexity" evidence="1">
    <location>
        <begin position="2356"/>
        <end position="2376"/>
    </location>
</feature>
<feature type="compositionally biased region" description="Acidic residues" evidence="1">
    <location>
        <begin position="1468"/>
        <end position="1503"/>
    </location>
</feature>
<feature type="compositionally biased region" description="Basic and acidic residues" evidence="1">
    <location>
        <begin position="1323"/>
        <end position="1332"/>
    </location>
</feature>
<feature type="compositionally biased region" description="Basic and acidic residues" evidence="1">
    <location>
        <begin position="2397"/>
        <end position="2449"/>
    </location>
</feature>
<keyword evidence="4" id="KW-1185">Reference proteome</keyword>
<feature type="compositionally biased region" description="Basic and acidic residues" evidence="1">
    <location>
        <begin position="738"/>
        <end position="837"/>
    </location>
</feature>
<feature type="compositionally biased region" description="Basic and acidic residues" evidence="1">
    <location>
        <begin position="2581"/>
        <end position="2600"/>
    </location>
</feature>
<dbReference type="Proteomes" id="UP000009046">
    <property type="component" value="Unassembled WGS sequence"/>
</dbReference>
<feature type="compositionally biased region" description="Polar residues" evidence="1">
    <location>
        <begin position="2450"/>
        <end position="2460"/>
    </location>
</feature>
<evidence type="ECO:0000313" key="3">
    <source>
        <dbReference type="EnsemblMetazoa" id="PHUM596770-PA"/>
    </source>
</evidence>
<dbReference type="InParanoid" id="E0W2S5"/>
<feature type="compositionally biased region" description="Basic and acidic residues" evidence="1">
    <location>
        <begin position="1156"/>
        <end position="1195"/>
    </location>
</feature>
<protein>
    <submittedName>
        <fullName evidence="2 3">Uncharacterized protein</fullName>
    </submittedName>
</protein>
<dbReference type="VEuPathDB" id="VectorBase:PHUM596770"/>
<feature type="region of interest" description="Disordered" evidence="1">
    <location>
        <begin position="3160"/>
        <end position="3179"/>
    </location>
</feature>
<feature type="compositionally biased region" description="Basic and acidic residues" evidence="1">
    <location>
        <begin position="1384"/>
        <end position="1401"/>
    </location>
</feature>
<dbReference type="OMA" id="MRPACKT"/>
<sequence length="3179" mass="359278">MKTPDEPESPTKRDKLKPLTDMKTPDEPKSLLKDDKLKPLTDMKTPDEPESPTKRDKLKPLTDMKTPDEPKSMLGEDKIKPLKDLKTPDEPESPTKRDKLKPLTDMKTPDEPKSLLKDDKLKPLTDMKTPDEPESPTKRDKLKPLTDMKTPDEPESPTKRDKLKPLTDMKTPDEPKSPLGEDKLKPLTDMKTADEPKSMLGEDKLKPLKDTKSPAEPESPTKRDKLKPMTDMKTPDEPKSPLGENKIKPLTDMKTQDEPKLLLKEDKLKPLKDMKSPAEPESPTKRDKLKPLTDMKTPDEPKSPLGEDNLKPLKDLKTPAEPESPTKRDKLKPLTDMKTPDEPKSMLGEDKIKPLKDLKSPAEPESPTKRDKLKPLTDMKTPDEPKSMLGEDKIKPLKDMKSPAEPESPTKRDKLKPLTDMKSPSEPESPTKRDKLKPLTDMKTPDEPKSMLGEDKIKPLKDLKSPAEPESPTKRDKLKPLTDMKSPAEPESPTKRDKLKPLTDMKSPFQPESPTKRDKLKPLTDMKTPDEPKSMLGEDKIKPLKDMKSPSEPESPTKRDKLKPLTDMTSPSQPESPTKRDKLKPLTDMKTPDEPKSMLGEDKIKPLKDLKSPAEPESPTKRDKLKPLTDMKSPAEPESPTKRDKLKPLTDMKTPDEPKSMLGEDNLKPLKDLKTPAEPESPTKRDKLKPLTDMKTPDEPKSMLGEDKIKPLKDLKSPAEPESPTKRDNLKPLTDMKSPAEPESPTKRDKLKPLTDMKTPDEPKSMLGEYKIKPLKDLKSPAEPESPTKRDKLKPLTDMKTPDEPKSMLGEDKIKPLKDMKSPSEPESPTKRDKLKPLTDMITPDEPELPTKRDKLKPLKDMKSPSEPESPTKGNKMKPLTDSLSKKLPYEEMYNKIRPKFSYGVDDDDEFEDASDSLCLPNVEKGKTDEFSEPGLTGIKCFIHKSARFLASPAWSFEEDEQDIFDKESKLSPHLSPRQLLKSPLSSKKFEKDKHDFDNILKDKKKVDDPMEVKELSVKRIFNETERVEEPKLCDDKSDGENEKTFDEAAPVDENITPSVPDEGLNKEEIMIQQDLEKHPTEEIYGSNIIKTTELFLFSEIYYVMPYIPTKKPDVKKVTKNEIKPEEIREEPSQELPIKPQEKSDQKLPTPTTDGVDDKDGDVLSKLQKMDPNKFTEPDKIGETEKETKEDKNKTEPVQTKPTDVTKSPDKVTEDDKVDKTEIVEPVKEIETKLSTVEKLESVKKSLTDEKTREPTGPEEVTRDDITKDKTTDLDTSDLDTESKETTLPKTADDNKKTVVEKDSPIDSTTTEPLFKTIKHKKPINESKELPKKMKRATADTVGKGTVKTKKYSSSSEEEKPERKFHRKVKSDGKESSSSPRTKTTSESDKSYDDGKQDKILHTLSKQQQQPQQQQPTRSLPIPVKPETRDGFGHDQLDSLESGTSLQSNYTYSDESEYKESSASQREEEYEEYEEEEDEDEEKVEEEDFVEEEEEEEEGEDESLNSKDSLNTSLEPPDSLMQDKESSKRSEMDSLEIKKVDSKESLLEDSLDNLPTQSAHSTMDSLEGISDGQMKFYDSLKPTDVDMMTTSKDSLEGDSKTDDRFEVVEPDSESDTKPIFNNMRERRKQTFTSLKHPHSFVAVKPPIEETVKFKEVSQKDIVMKNDILEVTVSEPVTEISKRKKVPEYQKPHVEKISLVPSYRKSYFDVDDKTYARRKPISKTATTTTTTHKSQTEVIKTKKIGGKKPSLVQKDTTIDDKEKTDGKLSSDEMPKQKTRVPRLPQKVEKDTRNILKKEMGSRIMRKKPETQTVSDVTRTKTIRKKISKEESISDDNKKDNSLSESSQRESSVEKHRRSVKNDPTGVTKTRRITSTTTIVATKKIPQEQEMKPLPPSRKIRPGETKGYMATTIAYSSRHKSTSESSATSASIKASRENLRVKSSDLRKSDDIFLSASDLAKYPLKKQPEQNNETKMRKMKRVTERKLEKQTKEIVQTVKITKIIPEHHRTIEKGLKEPKEKTGKEDKKKESLVADEKTVKKIPGKQTTKPYKTHDVTVHKTESRLKKPSIEHSPSSPMKKRTAAEKSESMIPKPDKKKLTKISSSSATKIIPSALTATRSDVKKEKEKPKKEEDKTEKGIADNTSSEPESRSASAPPCQPTKDGNLEPLNVLLQSIPEQGRRQSGPSPLRSKLVSSAPSKIETGFGQSSLPSSPLKRPKSANGVFRVTSEVFTRTFEKSGPLEVVYKQPSANEVLQRIATVQYTSKKPEVTAEGESSMIDTTDSSLSDSVALPSSPSDAEGSVGGNVKISKKQQQQQQQQPSSSSSPQKMKKRSSDITDVCKKFDMTITIEPDHDTNNKSNKMSSSSSPSKIPLSPSPAHVHEERISPILDVRLVTPEKTMRKQYDSKDGDSTKSDTDWSEKGQSEEYVYETKDLEERQRLPGVHSLERNSTDPMSRFLSSRSFEKSPVKSQIPNVKTSTVKNDEKSYGDAKSDRGNISKKLEKVEGDPGDGRDGDDESKFDFYQSDEFERMLVNQGILSVSDYNTSIKLLEPSEQEFDKILEETCEEFKNLKSKTSSAFKSSPRDKMIADKTAVRRDESSLGKKIKTPNSILGKTESVIKRLPETIPPSYTNTIKQSKALPPRSDASSNVVILNKRKQKLTPAEIKKMEEILLLHRIDGDGDADVKDRKKPIRTSQSEPEKTSQVIFTKTNIDRRVPDFNPTSGFAPQKVSKTSVDDVGKNFRVTQSKPPTDDVIEYTHYKKKTVTVVTTSKTGKPESQTGNNDKLDSLIFLLSKKGNENSYRDAIIHSPVCDSYCNYYRKENDSSFNNNFQYGGKSYGKPKDRIFYSSVDDFIRKLNQSDVDTWLMENGGASFKTRRHSSKSLGNLKSEFMTDSKSEALSKSVLDLRKVGLPKNSKGSIFEISEEGGDSEDIENPRIVLSIRDIDPTKAQIQISNWSGGNGWEKKLPAIKSHVFDRRCSEVFGQRADASPYLNDTTSAALSKPMTLSLQSLNSDRKRKTAREKYEKLQSMECLIENRDVGRADTERRRFPTDSFDVGENTKTDNSLFINRIYVHTPYEKEFRDLTKPKKPKSILKKTSSYNFKPLFESISLTSLPQDDHYKSSMKFSKGGGSAVMKTPRGGKKSQSCGNILSNLKSSYRVSKDTENRRLNSIRRIHHGE</sequence>
<feature type="compositionally biased region" description="Basic and acidic residues" evidence="1">
    <location>
        <begin position="9"/>
        <end position="302"/>
    </location>
</feature>
<feature type="compositionally biased region" description="Basic and acidic residues" evidence="1">
    <location>
        <begin position="514"/>
        <end position="564"/>
    </location>
</feature>
<reference evidence="3" key="3">
    <citation type="submission" date="2021-02" db="UniProtKB">
        <authorList>
            <consortium name="EnsemblMetazoa"/>
        </authorList>
    </citation>
    <scope>IDENTIFICATION</scope>
    <source>
        <strain evidence="3">USDA</strain>
    </source>
</reference>
<feature type="region of interest" description="Disordered" evidence="1">
    <location>
        <begin position="1587"/>
        <end position="1622"/>
    </location>
</feature>
<dbReference type="EnsemblMetazoa" id="PHUM596770-RA">
    <property type="protein sequence ID" value="PHUM596770-PA"/>
    <property type="gene ID" value="PHUM596770"/>
</dbReference>
<feature type="compositionally biased region" description="Basic and acidic residues" evidence="1">
    <location>
        <begin position="1784"/>
        <end position="1799"/>
    </location>
</feature>
<gene>
    <name evidence="3" type="primary">8239665</name>
    <name evidence="2" type="ORF">Phum_PHUM596770</name>
</gene>
<feature type="region of interest" description="Disordered" evidence="1">
    <location>
        <begin position="1723"/>
        <end position="1942"/>
    </location>
</feature>
<name>E0W2S5_PEDHC</name>
<feature type="compositionally biased region" description="Low complexity" evidence="1">
    <location>
        <begin position="2099"/>
        <end position="2112"/>
    </location>
</feature>
<accession>E0W2S5</accession>
<feature type="compositionally biased region" description="Basic and acidic residues" evidence="1">
    <location>
        <begin position="1029"/>
        <end position="1047"/>
    </location>
</feature>
<feature type="region of interest" description="Disordered" evidence="1">
    <location>
        <begin position="1029"/>
        <end position="1065"/>
    </location>
</feature>
<feature type="compositionally biased region" description="Basic and acidic residues" evidence="1">
    <location>
        <begin position="1593"/>
        <end position="1607"/>
    </location>
</feature>
<feature type="compositionally biased region" description="Low complexity" evidence="1">
    <location>
        <begin position="2310"/>
        <end position="2326"/>
    </location>
</feature>
<evidence type="ECO:0000256" key="1">
    <source>
        <dbReference type="SAM" id="MobiDB-lite"/>
    </source>
</evidence>
<evidence type="ECO:0000313" key="4">
    <source>
        <dbReference type="Proteomes" id="UP000009046"/>
    </source>
</evidence>
<feature type="compositionally biased region" description="Low complexity" evidence="1">
    <location>
        <begin position="1863"/>
        <end position="1882"/>
    </location>
</feature>
<feature type="compositionally biased region" description="Low complexity" evidence="1">
    <location>
        <begin position="1407"/>
        <end position="1416"/>
    </location>
</feature>
<feature type="compositionally biased region" description="Basic and acidic residues" evidence="1">
    <location>
        <begin position="1964"/>
        <end position="1986"/>
    </location>
</feature>
<dbReference type="GeneID" id="8239665"/>
<feature type="compositionally biased region" description="Basic and acidic residues" evidence="1">
    <location>
        <begin position="1521"/>
        <end position="1546"/>
    </location>
</feature>
<feature type="compositionally biased region" description="Basic and acidic residues" evidence="1">
    <location>
        <begin position="577"/>
        <end position="659"/>
    </location>
</feature>
<proteinExistence type="predicted"/>
<feature type="compositionally biased region" description="Basic and acidic residues" evidence="1">
    <location>
        <begin position="2480"/>
        <end position="2519"/>
    </location>
</feature>
<feature type="compositionally biased region" description="Basic and acidic residues" evidence="1">
    <location>
        <begin position="1281"/>
        <end position="1305"/>
    </location>
</feature>
<feature type="compositionally biased region" description="Basic and acidic residues" evidence="1">
    <location>
        <begin position="2050"/>
        <end position="2068"/>
    </location>
</feature>
<feature type="compositionally biased region" description="Low complexity" evidence="1">
    <location>
        <begin position="2143"/>
        <end position="2154"/>
    </location>
</feature>
<feature type="compositionally biased region" description="Basic and acidic residues" evidence="1">
    <location>
        <begin position="1426"/>
        <end position="1437"/>
    </location>
</feature>
<feature type="region of interest" description="Disordered" evidence="1">
    <location>
        <begin position="1"/>
        <end position="887"/>
    </location>
</feature>
<feature type="compositionally biased region" description="Polar residues" evidence="1">
    <location>
        <begin position="1197"/>
        <end position="1206"/>
    </location>
</feature>
<dbReference type="CTD" id="8239665"/>
<feature type="compositionally biased region" description="Polar residues" evidence="1">
    <location>
        <begin position="1439"/>
        <end position="1453"/>
    </location>
</feature>
<feature type="compositionally biased region" description="Basic residues" evidence="1">
    <location>
        <begin position="3170"/>
        <end position="3179"/>
    </location>
</feature>
<reference evidence="2" key="1">
    <citation type="submission" date="2007-04" db="EMBL/GenBank/DDBJ databases">
        <title>Annotation of Pediculus humanus corporis strain USDA.</title>
        <authorList>
            <person name="Kirkness E."/>
            <person name="Hannick L."/>
            <person name="Hass B."/>
            <person name="Bruggner R."/>
            <person name="Lawson D."/>
            <person name="Bidwell S."/>
            <person name="Joardar V."/>
            <person name="Caler E."/>
            <person name="Walenz B."/>
            <person name="Inman J."/>
            <person name="Schobel S."/>
            <person name="Galinsky K."/>
            <person name="Amedeo P."/>
            <person name="Strausberg R."/>
        </authorList>
    </citation>
    <scope>NUCLEOTIDE SEQUENCE</scope>
    <source>
        <strain evidence="2">USDA</strain>
    </source>
</reference>
<feature type="region of interest" description="Disordered" evidence="1">
    <location>
        <begin position="3122"/>
        <end position="3149"/>
    </location>
</feature>
<organism>
    <name type="scientific">Pediculus humanus subsp. corporis</name>
    <name type="common">Body louse</name>
    <dbReference type="NCBI Taxonomy" id="121224"/>
    <lineage>
        <taxon>Eukaryota</taxon>
        <taxon>Metazoa</taxon>
        <taxon>Ecdysozoa</taxon>
        <taxon>Arthropoda</taxon>
        <taxon>Hexapoda</taxon>
        <taxon>Insecta</taxon>
        <taxon>Pterygota</taxon>
        <taxon>Neoptera</taxon>
        <taxon>Paraneoptera</taxon>
        <taxon>Psocodea</taxon>
        <taxon>Troctomorpha</taxon>
        <taxon>Phthiraptera</taxon>
        <taxon>Anoplura</taxon>
        <taxon>Pediculidae</taxon>
        <taxon>Pediculus</taxon>
    </lineage>
</organism>
<feature type="compositionally biased region" description="Basic and acidic residues" evidence="1">
    <location>
        <begin position="2331"/>
        <end position="2355"/>
    </location>
</feature>
<evidence type="ECO:0000313" key="2">
    <source>
        <dbReference type="EMBL" id="EEB19931.1"/>
    </source>
</evidence>
<feature type="compositionally biased region" description="Basic and acidic residues" evidence="1">
    <location>
        <begin position="665"/>
        <end position="730"/>
    </location>
</feature>
<feature type="compositionally biased region" description="Polar residues" evidence="1">
    <location>
        <begin position="567"/>
        <end position="576"/>
    </location>
</feature>
<feature type="region of interest" description="Disordered" evidence="1">
    <location>
        <begin position="2679"/>
        <end position="2703"/>
    </location>
</feature>
<feature type="compositionally biased region" description="Basic and acidic residues" evidence="1">
    <location>
        <begin position="308"/>
        <end position="503"/>
    </location>
</feature>
<dbReference type="HOGENOM" id="CLU_225546_0_0_1"/>
<feature type="compositionally biased region" description="Basic and acidic residues" evidence="1">
    <location>
        <begin position="1932"/>
        <end position="1942"/>
    </location>
</feature>
<feature type="region of interest" description="Disordered" evidence="1">
    <location>
        <begin position="2571"/>
        <end position="2606"/>
    </location>
</feature>
<dbReference type="eggNOG" id="ENOG502R1NR">
    <property type="taxonomic scope" value="Eukaryota"/>
</dbReference>
<feature type="compositionally biased region" description="Polar residues" evidence="1">
    <location>
        <begin position="2467"/>
        <end position="2479"/>
    </location>
</feature>
<feature type="region of interest" description="Disordered" evidence="1">
    <location>
        <begin position="1961"/>
        <end position="1986"/>
    </location>
</feature>
<reference evidence="2" key="2">
    <citation type="submission" date="2007-04" db="EMBL/GenBank/DDBJ databases">
        <title>The genome of the human body louse.</title>
        <authorList>
            <consortium name="The Human Body Louse Genome Consortium"/>
            <person name="Kirkness E."/>
            <person name="Walenz B."/>
            <person name="Hass B."/>
            <person name="Bruggner R."/>
            <person name="Strausberg R."/>
        </authorList>
    </citation>
    <scope>NUCLEOTIDE SEQUENCE</scope>
    <source>
        <strain evidence="2">USDA</strain>
    </source>
</reference>
<dbReference type="EMBL" id="AAZO01007270">
    <property type="status" value="NOT_ANNOTATED_CDS"/>
    <property type="molecule type" value="Genomic_DNA"/>
</dbReference>
<feature type="compositionally biased region" description="Low complexity" evidence="1">
    <location>
        <begin position="2282"/>
        <end position="2297"/>
    </location>
</feature>
<feature type="compositionally biased region" description="Polar residues" evidence="1">
    <location>
        <begin position="2692"/>
        <end position="2703"/>
    </location>
</feature>
<feature type="compositionally biased region" description="Basic and acidic residues" evidence="1">
    <location>
        <begin position="2118"/>
        <end position="2138"/>
    </location>
</feature>
<feature type="region of interest" description="Disordered" evidence="1">
    <location>
        <begin position="2259"/>
        <end position="2519"/>
    </location>
</feature>